<feature type="compositionally biased region" description="Acidic residues" evidence="4">
    <location>
        <begin position="116"/>
        <end position="140"/>
    </location>
</feature>
<feature type="domain" description="Nucleoplasmin core" evidence="5">
    <location>
        <begin position="6"/>
        <end position="113"/>
    </location>
</feature>
<comment type="similarity">
    <text evidence="2">Belongs to the nucleoplasmin family.</text>
</comment>
<keyword evidence="3" id="KW-0539">Nucleus</keyword>
<dbReference type="Proteomes" id="UP001107558">
    <property type="component" value="Chromosome 3"/>
</dbReference>
<dbReference type="GO" id="GO:0005737">
    <property type="term" value="C:cytoplasm"/>
    <property type="evidence" value="ECO:0007669"/>
    <property type="project" value="TreeGrafter"/>
</dbReference>
<dbReference type="GO" id="GO:0003682">
    <property type="term" value="F:chromatin binding"/>
    <property type="evidence" value="ECO:0007669"/>
    <property type="project" value="TreeGrafter"/>
</dbReference>
<dbReference type="AlphaFoldDB" id="A0A9J6BVX8"/>
<dbReference type="OrthoDB" id="6075101at2759"/>
<keyword evidence="7" id="KW-1185">Reference proteome</keyword>
<sequence length="165" mass="18712">MADEFFYGVTLKEQNAEVVWNPESATTEEIEYARANKLIVKQILLGVEAKADEYNVVEVETKGEDSLIKIPIAVLKVGENRCSQSFLEFPDNPVTFRLIQGNGPVHIHGHHLVGELETEDDDEDNFEEEEYDEDEGEDDEPKSKKAKVISSNNSKNTKNEKNKKK</sequence>
<dbReference type="GO" id="GO:0005654">
    <property type="term" value="C:nucleoplasm"/>
    <property type="evidence" value="ECO:0007669"/>
    <property type="project" value="TreeGrafter"/>
</dbReference>
<name>A0A9J6BVX8_POLVA</name>
<evidence type="ECO:0000313" key="7">
    <source>
        <dbReference type="Proteomes" id="UP001107558"/>
    </source>
</evidence>
<proteinExistence type="inferred from homology"/>
<reference evidence="6" key="1">
    <citation type="submission" date="2021-03" db="EMBL/GenBank/DDBJ databases">
        <title>Chromosome level genome of the anhydrobiotic midge Polypedilum vanderplanki.</title>
        <authorList>
            <person name="Yoshida Y."/>
            <person name="Kikawada T."/>
            <person name="Gusev O."/>
        </authorList>
    </citation>
    <scope>NUCLEOTIDE SEQUENCE</scope>
    <source>
        <strain evidence="6">NIAS01</strain>
        <tissue evidence="6">Whole body or cell culture</tissue>
    </source>
</reference>
<evidence type="ECO:0000256" key="2">
    <source>
        <dbReference type="ARBA" id="ARBA00010744"/>
    </source>
</evidence>
<accession>A0A9J6BVX8</accession>
<dbReference type="GO" id="GO:0042393">
    <property type="term" value="F:histone binding"/>
    <property type="evidence" value="ECO:0007669"/>
    <property type="project" value="TreeGrafter"/>
</dbReference>
<dbReference type="SUPFAM" id="SSF69203">
    <property type="entry name" value="Nucleoplasmin-like core domain"/>
    <property type="match status" value="1"/>
</dbReference>
<dbReference type="PANTHER" id="PTHR22747">
    <property type="entry name" value="NUCLEOPLASMIN"/>
    <property type="match status" value="1"/>
</dbReference>
<dbReference type="GO" id="GO:0006338">
    <property type="term" value="P:chromatin remodeling"/>
    <property type="evidence" value="ECO:0007669"/>
    <property type="project" value="TreeGrafter"/>
</dbReference>
<evidence type="ECO:0000313" key="6">
    <source>
        <dbReference type="EMBL" id="KAG5673669.1"/>
    </source>
</evidence>
<protein>
    <recommendedName>
        <fullName evidence="5">Nucleoplasmin core domain-containing protein</fullName>
    </recommendedName>
</protein>
<dbReference type="InterPro" id="IPR024057">
    <property type="entry name" value="Nucleoplasmin_core_dom"/>
</dbReference>
<evidence type="ECO:0000256" key="3">
    <source>
        <dbReference type="ARBA" id="ARBA00023242"/>
    </source>
</evidence>
<dbReference type="GO" id="GO:0005730">
    <property type="term" value="C:nucleolus"/>
    <property type="evidence" value="ECO:0007669"/>
    <property type="project" value="TreeGrafter"/>
</dbReference>
<evidence type="ECO:0000256" key="1">
    <source>
        <dbReference type="ARBA" id="ARBA00004123"/>
    </source>
</evidence>
<gene>
    <name evidence="6" type="ORF">PVAND_003695</name>
</gene>
<comment type="caution">
    <text evidence="6">The sequence shown here is derived from an EMBL/GenBank/DDBJ whole genome shotgun (WGS) entry which is preliminary data.</text>
</comment>
<dbReference type="GO" id="GO:0003723">
    <property type="term" value="F:RNA binding"/>
    <property type="evidence" value="ECO:0007669"/>
    <property type="project" value="TreeGrafter"/>
</dbReference>
<comment type="subcellular location">
    <subcellularLocation>
        <location evidence="1">Nucleus</location>
    </subcellularLocation>
</comment>
<dbReference type="EMBL" id="JADBJN010000003">
    <property type="protein sequence ID" value="KAG5673669.1"/>
    <property type="molecule type" value="Genomic_DNA"/>
</dbReference>
<dbReference type="Gene3D" id="2.60.120.340">
    <property type="entry name" value="Nucleoplasmin core domain"/>
    <property type="match status" value="1"/>
</dbReference>
<dbReference type="InterPro" id="IPR004301">
    <property type="entry name" value="Nucleoplasmin"/>
</dbReference>
<organism evidence="6 7">
    <name type="scientific">Polypedilum vanderplanki</name>
    <name type="common">Sleeping chironomid midge</name>
    <dbReference type="NCBI Taxonomy" id="319348"/>
    <lineage>
        <taxon>Eukaryota</taxon>
        <taxon>Metazoa</taxon>
        <taxon>Ecdysozoa</taxon>
        <taxon>Arthropoda</taxon>
        <taxon>Hexapoda</taxon>
        <taxon>Insecta</taxon>
        <taxon>Pterygota</taxon>
        <taxon>Neoptera</taxon>
        <taxon>Endopterygota</taxon>
        <taxon>Diptera</taxon>
        <taxon>Nematocera</taxon>
        <taxon>Chironomoidea</taxon>
        <taxon>Chironomidae</taxon>
        <taxon>Chironominae</taxon>
        <taxon>Polypedilum</taxon>
        <taxon>Polypedilum</taxon>
    </lineage>
</organism>
<evidence type="ECO:0000256" key="4">
    <source>
        <dbReference type="SAM" id="MobiDB-lite"/>
    </source>
</evidence>
<dbReference type="InterPro" id="IPR036824">
    <property type="entry name" value="Nucleoplasmin_core_dom_sf"/>
</dbReference>
<feature type="region of interest" description="Disordered" evidence="4">
    <location>
        <begin position="115"/>
        <end position="165"/>
    </location>
</feature>
<evidence type="ECO:0000259" key="5">
    <source>
        <dbReference type="Pfam" id="PF03066"/>
    </source>
</evidence>
<dbReference type="Pfam" id="PF03066">
    <property type="entry name" value="Nucleoplasmin"/>
    <property type="match status" value="1"/>
</dbReference>
<dbReference type="PANTHER" id="PTHR22747:SF18">
    <property type="entry name" value="GEO09167P1-RELATED"/>
    <property type="match status" value="1"/>
</dbReference>